<dbReference type="GO" id="GO:0032259">
    <property type="term" value="P:methylation"/>
    <property type="evidence" value="ECO:0007669"/>
    <property type="project" value="UniProtKB-KW"/>
</dbReference>
<dbReference type="PANTHER" id="PTHR45790">
    <property type="entry name" value="SIROHEME SYNTHASE-RELATED"/>
    <property type="match status" value="1"/>
</dbReference>
<dbReference type="Pfam" id="PF00590">
    <property type="entry name" value="TP_methylase"/>
    <property type="match status" value="1"/>
</dbReference>
<evidence type="ECO:0000259" key="8">
    <source>
        <dbReference type="Pfam" id="PF00590"/>
    </source>
</evidence>
<dbReference type="InterPro" id="IPR000878">
    <property type="entry name" value="4pyrrol_Mease"/>
</dbReference>
<dbReference type="InterPro" id="IPR035996">
    <property type="entry name" value="4pyrrol_Methylase_sf"/>
</dbReference>
<evidence type="ECO:0000256" key="2">
    <source>
        <dbReference type="ARBA" id="ARBA00005879"/>
    </source>
</evidence>
<comment type="pathway">
    <text evidence="1">Cofactor biosynthesis; adenosylcobalamin biosynthesis.</text>
</comment>
<proteinExistence type="inferred from homology"/>
<dbReference type="OrthoDB" id="9815856at2"/>
<feature type="domain" description="Tetrapyrrole methylase" evidence="8">
    <location>
        <begin position="1"/>
        <end position="206"/>
    </location>
</feature>
<dbReference type="InterPro" id="IPR014776">
    <property type="entry name" value="4pyrrole_Mease_sub2"/>
</dbReference>
<dbReference type="InterPro" id="IPR014777">
    <property type="entry name" value="4pyrrole_Mease_sub1"/>
</dbReference>
<keyword evidence="10" id="KW-1185">Reference proteome</keyword>
<evidence type="ECO:0000256" key="1">
    <source>
        <dbReference type="ARBA" id="ARBA00004953"/>
    </source>
</evidence>
<dbReference type="CDD" id="cd11641">
    <property type="entry name" value="Precorrin-4_C11-MT"/>
    <property type="match status" value="1"/>
</dbReference>
<dbReference type="Gene3D" id="3.30.950.10">
    <property type="entry name" value="Methyltransferase, Cobalt-precorrin-4 Transmethylase, Domain 2"/>
    <property type="match status" value="1"/>
</dbReference>
<sequence>MIYFIGAGPGDVELITIKGKKLLENCDVVIYAGSLVNPELLKYAKDGAKIYNSATMNLDEIIDAMKDAFEKGADVARLHTGDPSIYGAIREQMEALDKLAIPYEVIPGVSSFSAAGAVLKRELTVPGQSQTIILTRVEGRTPVPEEESLDALAKHKATMAIFLSINQIEKIAEDLAKVYGSDAPIAVVYKATWEDQKIVQGTLSDIAEKVKEAGICKTALILVGNFLSDEYDFSCLYNKTFSHEYR</sequence>
<dbReference type="STRING" id="224999.GCA_001485475_01338"/>
<comment type="similarity">
    <text evidence="2 7">Belongs to the precorrin methyltransferase family.</text>
</comment>
<dbReference type="InterPro" id="IPR006362">
    <property type="entry name" value="Cbl_synth_CobM/CibF"/>
</dbReference>
<dbReference type="Proteomes" id="UP000062160">
    <property type="component" value="Unassembled WGS sequence"/>
</dbReference>
<evidence type="ECO:0000313" key="9">
    <source>
        <dbReference type="EMBL" id="GAQ25322.1"/>
    </source>
</evidence>
<gene>
    <name evidence="9" type="ORF">TSYNT_7341</name>
</gene>
<evidence type="ECO:0000256" key="6">
    <source>
        <dbReference type="ARBA" id="ARBA00022691"/>
    </source>
</evidence>
<dbReference type="AlphaFoldDB" id="A0A0U9HF59"/>
<dbReference type="GO" id="GO:0009236">
    <property type="term" value="P:cobalamin biosynthetic process"/>
    <property type="evidence" value="ECO:0007669"/>
    <property type="project" value="UniProtKB-UniPathway"/>
</dbReference>
<reference evidence="9" key="1">
    <citation type="journal article" date="2016" name="Genome Announc.">
        <title>Draft Genome Sequence of the Syntrophic Lactate-Degrading Bacterium Tepidanaerobacter syntrophicus JLT.</title>
        <authorList>
            <person name="Matsuura N."/>
            <person name="Ohashi A."/>
            <person name="Tourlousse D.M."/>
            <person name="Sekiguchi Y."/>
        </authorList>
    </citation>
    <scope>NUCLEOTIDE SEQUENCE [LARGE SCALE GENOMIC DNA]</scope>
    <source>
        <strain evidence="9">JL</strain>
    </source>
</reference>
<dbReference type="SUPFAM" id="SSF53790">
    <property type="entry name" value="Tetrapyrrole methylase"/>
    <property type="match status" value="1"/>
</dbReference>
<accession>A0A0U9HF59</accession>
<keyword evidence="5 7" id="KW-0808">Transferase</keyword>
<keyword evidence="4 7" id="KW-0489">Methyltransferase</keyword>
<dbReference type="EMBL" id="DF977001">
    <property type="protein sequence ID" value="GAQ25322.1"/>
    <property type="molecule type" value="Genomic_DNA"/>
</dbReference>
<evidence type="ECO:0000256" key="7">
    <source>
        <dbReference type="RuleBase" id="RU003960"/>
    </source>
</evidence>
<dbReference type="PROSITE" id="PS00839">
    <property type="entry name" value="SUMT_1"/>
    <property type="match status" value="1"/>
</dbReference>
<dbReference type="PROSITE" id="PS00840">
    <property type="entry name" value="SUMT_2"/>
    <property type="match status" value="1"/>
</dbReference>
<dbReference type="RefSeq" id="WP_059032714.1">
    <property type="nucleotide sequence ID" value="NZ_DF977001.1"/>
</dbReference>
<evidence type="ECO:0000256" key="5">
    <source>
        <dbReference type="ARBA" id="ARBA00022679"/>
    </source>
</evidence>
<dbReference type="PANTHER" id="PTHR45790:SF4">
    <property type="entry name" value="COBALT-PRECORRIN-4 C(11)-METHYLTRANSFERASE"/>
    <property type="match status" value="1"/>
</dbReference>
<evidence type="ECO:0000256" key="3">
    <source>
        <dbReference type="ARBA" id="ARBA00022573"/>
    </source>
</evidence>
<dbReference type="InterPro" id="IPR003043">
    <property type="entry name" value="Uropor_MeTrfase_CS"/>
</dbReference>
<protein>
    <submittedName>
        <fullName evidence="9">Precorrin-4/cobalt-precorrin-4 C11-methyltransferase</fullName>
    </submittedName>
</protein>
<name>A0A0U9HF59_9FIRM</name>
<dbReference type="Gene3D" id="3.40.1010.10">
    <property type="entry name" value="Cobalt-precorrin-4 Transmethylase, Domain 1"/>
    <property type="match status" value="1"/>
</dbReference>
<dbReference type="InterPro" id="IPR050161">
    <property type="entry name" value="Siro_Cobalamin_biosynth"/>
</dbReference>
<dbReference type="NCBIfam" id="TIGR01465">
    <property type="entry name" value="cobM_cbiF"/>
    <property type="match status" value="1"/>
</dbReference>
<dbReference type="UniPathway" id="UPA00148"/>
<evidence type="ECO:0000313" key="10">
    <source>
        <dbReference type="Proteomes" id="UP000062160"/>
    </source>
</evidence>
<evidence type="ECO:0000256" key="4">
    <source>
        <dbReference type="ARBA" id="ARBA00022603"/>
    </source>
</evidence>
<dbReference type="GO" id="GO:0046026">
    <property type="term" value="F:precorrin-4 C11-methyltransferase activity"/>
    <property type="evidence" value="ECO:0007669"/>
    <property type="project" value="InterPro"/>
</dbReference>
<keyword evidence="3" id="KW-0169">Cobalamin biosynthesis</keyword>
<organism evidence="9">
    <name type="scientific">Tepidanaerobacter syntrophicus</name>
    <dbReference type="NCBI Taxonomy" id="224999"/>
    <lineage>
        <taxon>Bacteria</taxon>
        <taxon>Bacillati</taxon>
        <taxon>Bacillota</taxon>
        <taxon>Clostridia</taxon>
        <taxon>Thermosediminibacterales</taxon>
        <taxon>Tepidanaerobacteraceae</taxon>
        <taxon>Tepidanaerobacter</taxon>
    </lineage>
</organism>
<keyword evidence="6" id="KW-0949">S-adenosyl-L-methionine</keyword>